<evidence type="ECO:0000256" key="4">
    <source>
        <dbReference type="SAM" id="MobiDB-lite"/>
    </source>
</evidence>
<dbReference type="Gene3D" id="3.90.950.10">
    <property type="match status" value="1"/>
</dbReference>
<keyword evidence="3" id="KW-0963">Cytoplasm</keyword>
<proteinExistence type="inferred from homology"/>
<dbReference type="InterPro" id="IPR003697">
    <property type="entry name" value="Maf-like"/>
</dbReference>
<dbReference type="GO" id="GO:0047429">
    <property type="term" value="F:nucleoside triphosphate diphosphatase activity"/>
    <property type="evidence" value="ECO:0007669"/>
    <property type="project" value="UniProtKB-EC"/>
</dbReference>
<keyword evidence="3" id="KW-0546">Nucleotide metabolism</keyword>
<gene>
    <name evidence="6" type="ORF">Amac_091150</name>
</gene>
<dbReference type="InterPro" id="IPR029001">
    <property type="entry name" value="ITPase-like_fam"/>
</dbReference>
<evidence type="ECO:0000256" key="2">
    <source>
        <dbReference type="ARBA" id="ARBA00022801"/>
    </source>
</evidence>
<feature type="compositionally biased region" description="Gly residues" evidence="4">
    <location>
        <begin position="11"/>
        <end position="21"/>
    </location>
</feature>
<evidence type="ECO:0000313" key="6">
    <source>
        <dbReference type="EMBL" id="GES15518.1"/>
    </source>
</evidence>
<dbReference type="GO" id="GO:0005737">
    <property type="term" value="C:cytoplasm"/>
    <property type="evidence" value="ECO:0007669"/>
    <property type="project" value="UniProtKB-SubCell"/>
</dbReference>
<dbReference type="CDD" id="cd00555">
    <property type="entry name" value="Maf"/>
    <property type="match status" value="1"/>
</dbReference>
<reference evidence="6 7" key="1">
    <citation type="submission" date="2019-10" db="EMBL/GenBank/DDBJ databases">
        <title>Whole genome shotgun sequence of Acrocarpospora macrocephala NBRC 16266.</title>
        <authorList>
            <person name="Ichikawa N."/>
            <person name="Kimura A."/>
            <person name="Kitahashi Y."/>
            <person name="Komaki H."/>
            <person name="Oguchi A."/>
        </authorList>
    </citation>
    <scope>NUCLEOTIDE SEQUENCE [LARGE SCALE GENOMIC DNA]</scope>
    <source>
        <strain evidence="6 7">NBRC 16266</strain>
    </source>
</reference>
<organism evidence="6 7">
    <name type="scientific">Acrocarpospora macrocephala</name>
    <dbReference type="NCBI Taxonomy" id="150177"/>
    <lineage>
        <taxon>Bacteria</taxon>
        <taxon>Bacillati</taxon>
        <taxon>Actinomycetota</taxon>
        <taxon>Actinomycetes</taxon>
        <taxon>Streptosporangiales</taxon>
        <taxon>Streptosporangiaceae</taxon>
        <taxon>Acrocarpospora</taxon>
    </lineage>
</organism>
<dbReference type="SUPFAM" id="SSF52972">
    <property type="entry name" value="ITPase-like"/>
    <property type="match status" value="1"/>
</dbReference>
<comment type="catalytic activity">
    <reaction evidence="3">
        <text>a 2'-deoxyribonucleoside 5'-triphosphate + H2O = a 2'-deoxyribonucleoside 5'-phosphate + diphosphate + H(+)</text>
        <dbReference type="Rhea" id="RHEA:44644"/>
        <dbReference type="ChEBI" id="CHEBI:15377"/>
        <dbReference type="ChEBI" id="CHEBI:15378"/>
        <dbReference type="ChEBI" id="CHEBI:33019"/>
        <dbReference type="ChEBI" id="CHEBI:61560"/>
        <dbReference type="ChEBI" id="CHEBI:65317"/>
        <dbReference type="EC" id="3.6.1.9"/>
    </reaction>
</comment>
<dbReference type="EC" id="3.6.1.9" evidence="3"/>
<dbReference type="NCBIfam" id="TIGR00172">
    <property type="entry name" value="maf"/>
    <property type="match status" value="1"/>
</dbReference>
<comment type="subcellular location">
    <subcellularLocation>
        <location evidence="3">Cytoplasm</location>
    </subcellularLocation>
</comment>
<evidence type="ECO:0000313" key="7">
    <source>
        <dbReference type="Proteomes" id="UP000331127"/>
    </source>
</evidence>
<comment type="function">
    <text evidence="3">Nucleoside triphosphate pyrophosphatase. May have a dual role in cell division arrest and in preventing the incorporation of modified nucleotides into cellular nucleic acids.</text>
</comment>
<sequence>MDVREAIATAGPGGAWKGPEGGWENHRGHGEGGGGRSPRETNGLGGWENHPNNVPSGTRRAGEVWRGQGWGVWAKYAGVVGFVVGFVVGWIVGRWRGPHDLSLGGVTEIVLASASPARLGVLRDAGLDPKVIVSGVDEDAIVAATPSDLCLALAQAKARVVADSLTGDILVIGCDSVLEFDGVAYGKPDSADEAVARWIAMRGRSGHLLTGHCVIHTTSGRTASAVGSSEIRFGTPTDAEIAAYVASGEPMKVAGAFTLDGLGGWFIDGIVGDHGNVLGISLPLLRRLFTDLGFPITPFWQRSAS</sequence>
<dbReference type="GO" id="GO:0009117">
    <property type="term" value="P:nucleotide metabolic process"/>
    <property type="evidence" value="ECO:0007669"/>
    <property type="project" value="UniProtKB-KW"/>
</dbReference>
<dbReference type="HAMAP" id="MF_00528">
    <property type="entry name" value="Maf"/>
    <property type="match status" value="1"/>
</dbReference>
<protein>
    <recommendedName>
        <fullName evidence="3">Nucleoside triphosphate pyrophosphatase</fullName>
        <ecNumber evidence="3">3.6.1.9</ecNumber>
    </recommendedName>
    <alternativeName>
        <fullName evidence="3">Nucleotide pyrophosphatase</fullName>
        <shortName evidence="3">Nucleotide PPase</shortName>
    </alternativeName>
</protein>
<dbReference type="AlphaFoldDB" id="A0A5M3XBV6"/>
<comment type="cofactor">
    <cofactor evidence="1 3">
        <name>a divalent metal cation</name>
        <dbReference type="ChEBI" id="CHEBI:60240"/>
    </cofactor>
</comment>
<accession>A0A5M3XBV6</accession>
<comment type="caution">
    <text evidence="6">The sequence shown here is derived from an EMBL/GenBank/DDBJ whole genome shotgun (WGS) entry which is preliminary data.</text>
</comment>
<dbReference type="Proteomes" id="UP000331127">
    <property type="component" value="Unassembled WGS sequence"/>
</dbReference>
<keyword evidence="5" id="KW-0472">Membrane</keyword>
<feature type="region of interest" description="Disordered" evidence="4">
    <location>
        <begin position="1"/>
        <end position="60"/>
    </location>
</feature>
<name>A0A5M3XBV6_9ACTN</name>
<dbReference type="PANTHER" id="PTHR43213">
    <property type="entry name" value="BIFUNCTIONAL DTTP/UTP PYROPHOSPHATASE/METHYLTRANSFERASE PROTEIN-RELATED"/>
    <property type="match status" value="1"/>
</dbReference>
<feature type="transmembrane region" description="Helical" evidence="5">
    <location>
        <begin position="73"/>
        <end position="93"/>
    </location>
</feature>
<dbReference type="Pfam" id="PF02545">
    <property type="entry name" value="Maf"/>
    <property type="match status" value="1"/>
</dbReference>
<evidence type="ECO:0000256" key="1">
    <source>
        <dbReference type="ARBA" id="ARBA00001968"/>
    </source>
</evidence>
<dbReference type="OrthoDB" id="3527985at2"/>
<keyword evidence="7" id="KW-1185">Reference proteome</keyword>
<feature type="active site" description="Proton acceptor" evidence="3">
    <location>
        <position position="175"/>
    </location>
</feature>
<keyword evidence="2 3" id="KW-0378">Hydrolase</keyword>
<dbReference type="EMBL" id="BLAE01000077">
    <property type="protein sequence ID" value="GES15518.1"/>
    <property type="molecule type" value="Genomic_DNA"/>
</dbReference>
<comment type="catalytic activity">
    <reaction evidence="3">
        <text>a ribonucleoside 5'-triphosphate + H2O = a ribonucleoside 5'-phosphate + diphosphate + H(+)</text>
        <dbReference type="Rhea" id="RHEA:23996"/>
        <dbReference type="ChEBI" id="CHEBI:15377"/>
        <dbReference type="ChEBI" id="CHEBI:15378"/>
        <dbReference type="ChEBI" id="CHEBI:33019"/>
        <dbReference type="ChEBI" id="CHEBI:58043"/>
        <dbReference type="ChEBI" id="CHEBI:61557"/>
        <dbReference type="EC" id="3.6.1.9"/>
    </reaction>
</comment>
<evidence type="ECO:0000256" key="5">
    <source>
        <dbReference type="SAM" id="Phobius"/>
    </source>
</evidence>
<dbReference type="PANTHER" id="PTHR43213:SF5">
    <property type="entry name" value="BIFUNCTIONAL DTTP_UTP PYROPHOSPHATASE_METHYLTRANSFERASE PROTEIN-RELATED"/>
    <property type="match status" value="1"/>
</dbReference>
<keyword evidence="5" id="KW-0812">Transmembrane</keyword>
<evidence type="ECO:0000256" key="3">
    <source>
        <dbReference type="HAMAP-Rule" id="MF_00528"/>
    </source>
</evidence>
<keyword evidence="5" id="KW-1133">Transmembrane helix</keyword>
<comment type="caution">
    <text evidence="3">Lacks conserved residue(s) required for the propagation of feature annotation.</text>
</comment>
<comment type="similarity">
    <text evidence="3">Belongs to the Maf family.</text>
</comment>